<proteinExistence type="predicted"/>
<dbReference type="AlphaFoldDB" id="A0AA39L1W4"/>
<feature type="region of interest" description="Disordered" evidence="1">
    <location>
        <begin position="395"/>
        <end position="415"/>
    </location>
</feature>
<feature type="region of interest" description="Disordered" evidence="1">
    <location>
        <begin position="180"/>
        <end position="248"/>
    </location>
</feature>
<accession>A0AA39L1W4</accession>
<evidence type="ECO:0000313" key="3">
    <source>
        <dbReference type="Proteomes" id="UP001168972"/>
    </source>
</evidence>
<dbReference type="EMBL" id="JAQQBR010000001">
    <property type="protein sequence ID" value="KAK0182005.1"/>
    <property type="molecule type" value="Genomic_DNA"/>
</dbReference>
<sequence>MTEGSAPKNKRLGTRFFKNPPQPHMCIHDYLKDSWVGCYINVLSWNKMEMGDWPPNELQLYGGKKITTPKSENPETLIFFVVMNPEVLKRNGKYSQDFKEQALLIERLLNYVEIMNNGVVFKKNYKILNDRDITGELKEIWSIVQNDKVKVQEISTFDDVMRRMPYYQNYIDNVRNQQKQLHHQQQQLQHQQKIYNHQQPAQQYCQPPPQQHQHQLQQMPTQQQQQPPPPPPPQYYYGYMNPNPGPIDKCDNHELAYTFQNQIVNNPQNDRIYQSHPVTIQNNVNFHDHMYKYQHQLQQPMGAPYEVSNSHPPANLGCPNMVNPGIPQVINPGPPIQYVSMHPLENNVFVKFNRMQQPQQPQLQIAHAPPVCPYETIDTYYDPQLNFTNSIKSHSVNSSTSGNYSNLPTTAKDTSRKSISPIKVLQRDSNLGSCNKVKTLEEPARNNVMVEKKIVQVTDLDEDEGPKGQAVNDCDGTTISESVTELEKIPPQSTSESISAGTESNDSSLQQSTSVSNVFGRNRQYKKQGKTKITVLKRNNSYNDGNKSVCKDSNAKKNGATCEIEGQRNYEVNKKIIEKEILESEKLNDFISGIDKNGYGNKEQINIDECPKDTSNITRKIQKQINSSSSTITINEQSGQINGQSKNIDKENGVFNQVYTILKKPESKTTQDEVINKIVQLSMKECTDSSEISDVLS</sequence>
<keyword evidence="3" id="KW-1185">Reference proteome</keyword>
<gene>
    <name evidence="2" type="ORF">PV327_000180</name>
</gene>
<dbReference type="Proteomes" id="UP001168972">
    <property type="component" value="Unassembled WGS sequence"/>
</dbReference>
<comment type="caution">
    <text evidence="2">The sequence shown here is derived from an EMBL/GenBank/DDBJ whole genome shotgun (WGS) entry which is preliminary data.</text>
</comment>
<reference evidence="2" key="2">
    <citation type="submission" date="2023-03" db="EMBL/GenBank/DDBJ databases">
        <authorList>
            <person name="Inwood S.N."/>
            <person name="Skelly J.G."/>
            <person name="Guhlin J."/>
            <person name="Harrop T.W.R."/>
            <person name="Goldson S.G."/>
            <person name="Dearden P.K."/>
        </authorList>
    </citation>
    <scope>NUCLEOTIDE SEQUENCE</scope>
    <source>
        <strain evidence="2">Lincoln</strain>
        <tissue evidence="2">Whole body</tissue>
    </source>
</reference>
<feature type="compositionally biased region" description="Low complexity" evidence="1">
    <location>
        <begin position="180"/>
        <end position="225"/>
    </location>
</feature>
<evidence type="ECO:0000256" key="1">
    <source>
        <dbReference type="SAM" id="MobiDB-lite"/>
    </source>
</evidence>
<feature type="compositionally biased region" description="Polar residues" evidence="1">
    <location>
        <begin position="395"/>
        <end position="412"/>
    </location>
</feature>
<protein>
    <submittedName>
        <fullName evidence="2">Uncharacterized protein</fullName>
    </submittedName>
</protein>
<feature type="compositionally biased region" description="Polar residues" evidence="1">
    <location>
        <begin position="491"/>
        <end position="519"/>
    </location>
</feature>
<name>A0AA39L1W4_MICHY</name>
<feature type="region of interest" description="Disordered" evidence="1">
    <location>
        <begin position="483"/>
        <end position="523"/>
    </location>
</feature>
<organism evidence="2 3">
    <name type="scientific">Microctonus hyperodae</name>
    <name type="common">Parasitoid wasp</name>
    <dbReference type="NCBI Taxonomy" id="165561"/>
    <lineage>
        <taxon>Eukaryota</taxon>
        <taxon>Metazoa</taxon>
        <taxon>Ecdysozoa</taxon>
        <taxon>Arthropoda</taxon>
        <taxon>Hexapoda</taxon>
        <taxon>Insecta</taxon>
        <taxon>Pterygota</taxon>
        <taxon>Neoptera</taxon>
        <taxon>Endopterygota</taxon>
        <taxon>Hymenoptera</taxon>
        <taxon>Apocrita</taxon>
        <taxon>Ichneumonoidea</taxon>
        <taxon>Braconidae</taxon>
        <taxon>Euphorinae</taxon>
        <taxon>Microctonus</taxon>
    </lineage>
</organism>
<evidence type="ECO:0000313" key="2">
    <source>
        <dbReference type="EMBL" id="KAK0182005.1"/>
    </source>
</evidence>
<reference evidence="2" key="1">
    <citation type="journal article" date="2023" name="bioRxiv">
        <title>Scaffold-level genome assemblies of two parasitoid biocontrol wasps reveal the parthenogenesis mechanism and an associated novel virus.</title>
        <authorList>
            <person name="Inwood S."/>
            <person name="Skelly J."/>
            <person name="Guhlin J."/>
            <person name="Harrop T."/>
            <person name="Goldson S."/>
            <person name="Dearden P."/>
        </authorList>
    </citation>
    <scope>NUCLEOTIDE SEQUENCE</scope>
    <source>
        <strain evidence="2">Lincoln</strain>
        <tissue evidence="2">Whole body</tissue>
    </source>
</reference>